<evidence type="ECO:0000313" key="7">
    <source>
        <dbReference type="Proteomes" id="UP001652625"/>
    </source>
</evidence>
<evidence type="ECO:0000313" key="8">
    <source>
        <dbReference type="RefSeq" id="XP_065665011.1"/>
    </source>
</evidence>
<feature type="domain" description="EF-hand" evidence="6">
    <location>
        <begin position="4"/>
        <end position="39"/>
    </location>
</feature>
<gene>
    <name evidence="8" type="primary">LOC100211509</name>
</gene>
<evidence type="ECO:0000256" key="2">
    <source>
        <dbReference type="ARBA" id="ARBA00022737"/>
    </source>
</evidence>
<feature type="domain" description="EF-hand" evidence="6">
    <location>
        <begin position="40"/>
        <end position="75"/>
    </location>
</feature>
<reference evidence="8" key="1">
    <citation type="submission" date="2025-08" db="UniProtKB">
        <authorList>
            <consortium name="RefSeq"/>
        </authorList>
    </citation>
    <scope>IDENTIFICATION</scope>
</reference>
<evidence type="ECO:0000256" key="1">
    <source>
        <dbReference type="ARBA" id="ARBA00007828"/>
    </source>
</evidence>
<dbReference type="InterPro" id="IPR018247">
    <property type="entry name" value="EF_Hand_1_Ca_BS"/>
</dbReference>
<dbReference type="RefSeq" id="XP_002154165.1">
    <property type="nucleotide sequence ID" value="XM_002154129.5"/>
</dbReference>
<accession>A0ABM4CSY2</accession>
<evidence type="ECO:0000259" key="6">
    <source>
        <dbReference type="PROSITE" id="PS50222"/>
    </source>
</evidence>
<dbReference type="CDD" id="cd00051">
    <property type="entry name" value="EFh"/>
    <property type="match status" value="2"/>
</dbReference>
<keyword evidence="7" id="KW-1185">Reference proteome</keyword>
<dbReference type="GeneID" id="100211509"/>
<dbReference type="SMART" id="SM00054">
    <property type="entry name" value="EFh"/>
    <property type="match status" value="3"/>
</dbReference>
<dbReference type="SUPFAM" id="SSF47473">
    <property type="entry name" value="EF-hand"/>
    <property type="match status" value="1"/>
</dbReference>
<keyword evidence="5" id="KW-0599">Photoprotein</keyword>
<keyword evidence="4" id="KW-0455">Luminescence</keyword>
<dbReference type="PANTHER" id="PTHR23048">
    <property type="entry name" value="MYOSIN LIGHT CHAIN 1, 3"/>
    <property type="match status" value="1"/>
</dbReference>
<protein>
    <submittedName>
        <fullName evidence="8">Myosin-2 essential light chain</fullName>
    </submittedName>
</protein>
<name>A0ABM4CSY2_HYDVU</name>
<dbReference type="PANTHER" id="PTHR23048:SF49">
    <property type="entry name" value="FI08416P-RELATED"/>
    <property type="match status" value="1"/>
</dbReference>
<dbReference type="Proteomes" id="UP001652625">
    <property type="component" value="Chromosome 11"/>
</dbReference>
<dbReference type="InterPro" id="IPR050230">
    <property type="entry name" value="CALM/Myosin/TropC-like"/>
</dbReference>
<comment type="similarity">
    <text evidence="1">Belongs to the aequorin family.</text>
</comment>
<organism evidence="7 8">
    <name type="scientific">Hydra vulgaris</name>
    <name type="common">Hydra</name>
    <name type="synonym">Hydra attenuata</name>
    <dbReference type="NCBI Taxonomy" id="6087"/>
    <lineage>
        <taxon>Eukaryota</taxon>
        <taxon>Metazoa</taxon>
        <taxon>Cnidaria</taxon>
        <taxon>Hydrozoa</taxon>
        <taxon>Hydroidolina</taxon>
        <taxon>Anthoathecata</taxon>
        <taxon>Aplanulata</taxon>
        <taxon>Hydridae</taxon>
        <taxon>Hydra</taxon>
    </lineage>
</organism>
<dbReference type="PROSITE" id="PS50222">
    <property type="entry name" value="EF_HAND_2"/>
    <property type="match status" value="3"/>
</dbReference>
<sequence length="146" mass="16353">MPAEDLEEHRDAFGLFDKQGDGKVECGEIGDMLRALGLNPTQVDVKKVIADIDPSGQKRISFEEFIPIFTTQRKKVMSAGFEHFSEGFRVFDRDNNGTVSVAEIRHLLTSLGEKLTDSEVDTLVQGMEDKNGKINYEEFVRTVLNG</sequence>
<dbReference type="InterPro" id="IPR011992">
    <property type="entry name" value="EF-hand-dom_pair"/>
</dbReference>
<dbReference type="Gene3D" id="1.10.238.10">
    <property type="entry name" value="EF-hand"/>
    <property type="match status" value="2"/>
</dbReference>
<dbReference type="RefSeq" id="XP_065665011.1">
    <property type="nucleotide sequence ID" value="XM_065808939.1"/>
</dbReference>
<dbReference type="PROSITE" id="PS00018">
    <property type="entry name" value="EF_HAND_1"/>
    <property type="match status" value="1"/>
</dbReference>
<dbReference type="InterPro" id="IPR002048">
    <property type="entry name" value="EF_hand_dom"/>
</dbReference>
<keyword evidence="2" id="KW-0677">Repeat</keyword>
<feature type="domain" description="EF-hand" evidence="6">
    <location>
        <begin position="79"/>
        <end position="114"/>
    </location>
</feature>
<keyword evidence="3" id="KW-0106">Calcium</keyword>
<dbReference type="Pfam" id="PF13499">
    <property type="entry name" value="EF-hand_7"/>
    <property type="match status" value="2"/>
</dbReference>
<evidence type="ECO:0000256" key="3">
    <source>
        <dbReference type="ARBA" id="ARBA00022837"/>
    </source>
</evidence>
<evidence type="ECO:0000256" key="4">
    <source>
        <dbReference type="ARBA" id="ARBA00023223"/>
    </source>
</evidence>
<proteinExistence type="inferred from homology"/>
<evidence type="ECO:0000256" key="5">
    <source>
        <dbReference type="ARBA" id="ARBA00023262"/>
    </source>
</evidence>